<evidence type="ECO:0000256" key="4">
    <source>
        <dbReference type="ARBA" id="ARBA00023136"/>
    </source>
</evidence>
<comment type="subcellular location">
    <subcellularLocation>
        <location evidence="1">Membrane</location>
        <topology evidence="1">Multi-pass membrane protein</topology>
    </subcellularLocation>
</comment>
<evidence type="ECO:0000256" key="6">
    <source>
        <dbReference type="SAM" id="Phobius"/>
    </source>
</evidence>
<reference evidence="8" key="1">
    <citation type="submission" date="2022-08" db="EMBL/GenBank/DDBJ databases">
        <title>Genome sequencing of akame (Lates japonicus).</title>
        <authorList>
            <person name="Hashiguchi Y."/>
            <person name="Takahashi H."/>
        </authorList>
    </citation>
    <scope>NUCLEOTIDE SEQUENCE</scope>
    <source>
        <strain evidence="8">Kochi</strain>
    </source>
</reference>
<dbReference type="PANTHER" id="PTHR11453">
    <property type="entry name" value="ANION EXCHANGE PROTEIN"/>
    <property type="match status" value="1"/>
</dbReference>
<dbReference type="GO" id="GO:0006820">
    <property type="term" value="P:monoatomic anion transport"/>
    <property type="evidence" value="ECO:0007669"/>
    <property type="project" value="InterPro"/>
</dbReference>
<dbReference type="AlphaFoldDB" id="A0AAD3QXX5"/>
<feature type="compositionally biased region" description="Polar residues" evidence="5">
    <location>
        <begin position="118"/>
        <end position="128"/>
    </location>
</feature>
<keyword evidence="9" id="KW-1185">Reference proteome</keyword>
<dbReference type="PANTHER" id="PTHR11453:SF127">
    <property type="entry name" value="SOLUTE CARRIER FAMILY 4 MEMBER 11"/>
    <property type="match status" value="1"/>
</dbReference>
<dbReference type="Proteomes" id="UP001279410">
    <property type="component" value="Unassembled WGS sequence"/>
</dbReference>
<dbReference type="InterPro" id="IPR003020">
    <property type="entry name" value="HCO3_transpt_euk"/>
</dbReference>
<dbReference type="Gene3D" id="3.30.70.260">
    <property type="match status" value="1"/>
</dbReference>
<keyword evidence="3 6" id="KW-1133">Transmembrane helix</keyword>
<keyword evidence="2 6" id="KW-0812">Transmembrane</keyword>
<keyword evidence="8" id="KW-0413">Isomerase</keyword>
<dbReference type="GO" id="GO:0016853">
    <property type="term" value="F:isomerase activity"/>
    <property type="evidence" value="ECO:0007669"/>
    <property type="project" value="UniProtKB-KW"/>
</dbReference>
<evidence type="ECO:0000256" key="3">
    <source>
        <dbReference type="ARBA" id="ARBA00022989"/>
    </source>
</evidence>
<feature type="transmembrane region" description="Helical" evidence="6">
    <location>
        <begin position="17"/>
        <end position="39"/>
    </location>
</feature>
<feature type="non-terminal residue" evidence="8">
    <location>
        <position position="1"/>
    </location>
</feature>
<evidence type="ECO:0000256" key="5">
    <source>
        <dbReference type="SAM" id="MobiDB-lite"/>
    </source>
</evidence>
<name>A0AAD3QXX5_LATJO</name>
<evidence type="ECO:0000256" key="1">
    <source>
        <dbReference type="ARBA" id="ARBA00004141"/>
    </source>
</evidence>
<dbReference type="GO" id="GO:0016323">
    <property type="term" value="C:basolateral plasma membrane"/>
    <property type="evidence" value="ECO:0007669"/>
    <property type="project" value="TreeGrafter"/>
</dbReference>
<evidence type="ECO:0000259" key="7">
    <source>
        <dbReference type="Pfam" id="PF00955"/>
    </source>
</evidence>
<sequence>TSYPPTHYIRKVPQRKIHYFTFLQMMQLLVLCTFGMYPIPYMKMIFPLLMILLIPIRNNVLPHIIEAKYLDIMDAQHIVLVVSLLRCTCAEHRRSPGHVKADRAGDQLSNKSEKTNTEFKQPQLSQLPPTAPESPLLRCGPRETCQCVSGVVGLSLCLVGRVMRLQGWVSFSKLAAGSLSSASWRLAAALSSQKHVCVLSQCAANMAEEAKKLAAYAAVDNHVQNNQGWVVNHCLAVDRLSGERVVRKNSILCVCLPPSGSSADSAAASRCRILDRHPEALGQQWKKEAVPSEVIPWRRSCVRRRCQVMEGGSKSGRNSSNFILDWKFEQAQRLEKVNTAIKDDSGVVSGAFL</sequence>
<dbReference type="InterPro" id="IPR011531">
    <property type="entry name" value="HCO3_transpt-like_TM_dom"/>
</dbReference>
<keyword evidence="4 6" id="KW-0472">Membrane</keyword>
<feature type="region of interest" description="Disordered" evidence="5">
    <location>
        <begin position="98"/>
        <end position="131"/>
    </location>
</feature>
<dbReference type="GO" id="GO:0050801">
    <property type="term" value="P:monoatomic ion homeostasis"/>
    <property type="evidence" value="ECO:0007669"/>
    <property type="project" value="TreeGrafter"/>
</dbReference>
<dbReference type="GO" id="GO:0005452">
    <property type="term" value="F:solute:inorganic anion antiporter activity"/>
    <property type="evidence" value="ECO:0007669"/>
    <property type="project" value="InterPro"/>
</dbReference>
<dbReference type="Pfam" id="PF00955">
    <property type="entry name" value="HCO3_cotransp"/>
    <property type="match status" value="1"/>
</dbReference>
<evidence type="ECO:0000256" key="2">
    <source>
        <dbReference type="ARBA" id="ARBA00022692"/>
    </source>
</evidence>
<comment type="caution">
    <text evidence="8">The sequence shown here is derived from an EMBL/GenBank/DDBJ whole genome shotgun (WGS) entry which is preliminary data.</text>
</comment>
<gene>
    <name evidence="8" type="ORF">AKAME5_000175900</name>
</gene>
<organism evidence="8 9">
    <name type="scientific">Lates japonicus</name>
    <name type="common">Japanese lates</name>
    <dbReference type="NCBI Taxonomy" id="270547"/>
    <lineage>
        <taxon>Eukaryota</taxon>
        <taxon>Metazoa</taxon>
        <taxon>Chordata</taxon>
        <taxon>Craniata</taxon>
        <taxon>Vertebrata</taxon>
        <taxon>Euteleostomi</taxon>
        <taxon>Actinopterygii</taxon>
        <taxon>Neopterygii</taxon>
        <taxon>Teleostei</taxon>
        <taxon>Neoteleostei</taxon>
        <taxon>Acanthomorphata</taxon>
        <taxon>Carangaria</taxon>
        <taxon>Carangaria incertae sedis</taxon>
        <taxon>Centropomidae</taxon>
        <taxon>Lates</taxon>
    </lineage>
</organism>
<accession>A0AAD3QXX5</accession>
<evidence type="ECO:0000313" key="8">
    <source>
        <dbReference type="EMBL" id="GLD47640.1"/>
    </source>
</evidence>
<feature type="compositionally biased region" description="Basic and acidic residues" evidence="5">
    <location>
        <begin position="98"/>
        <end position="117"/>
    </location>
</feature>
<dbReference type="EMBL" id="BRZM01000004">
    <property type="protein sequence ID" value="GLD47640.1"/>
    <property type="molecule type" value="Genomic_DNA"/>
</dbReference>
<evidence type="ECO:0000313" key="9">
    <source>
        <dbReference type="Proteomes" id="UP001279410"/>
    </source>
</evidence>
<proteinExistence type="predicted"/>
<feature type="domain" description="Bicarbonate transporter-like transmembrane" evidence="7">
    <location>
        <begin position="2"/>
        <end position="77"/>
    </location>
</feature>
<protein>
    <submittedName>
        <fullName evidence="8">Ribose-5-phosphate isomerase</fullName>
    </submittedName>
</protein>